<dbReference type="Pfam" id="PF00293">
    <property type="entry name" value="NUDIX"/>
    <property type="match status" value="1"/>
</dbReference>
<organism evidence="3 4">
    <name type="scientific">Agrococcus sediminis</name>
    <dbReference type="NCBI Taxonomy" id="2599924"/>
    <lineage>
        <taxon>Bacteria</taxon>
        <taxon>Bacillati</taxon>
        <taxon>Actinomycetota</taxon>
        <taxon>Actinomycetes</taxon>
        <taxon>Micrococcales</taxon>
        <taxon>Microbacteriaceae</taxon>
        <taxon>Agrococcus</taxon>
    </lineage>
</organism>
<dbReference type="SUPFAM" id="SSF55811">
    <property type="entry name" value="Nudix"/>
    <property type="match status" value="1"/>
</dbReference>
<dbReference type="GO" id="GO:0016787">
    <property type="term" value="F:hydrolase activity"/>
    <property type="evidence" value="ECO:0007669"/>
    <property type="project" value="UniProtKB-KW"/>
</dbReference>
<dbReference type="InterPro" id="IPR000086">
    <property type="entry name" value="NUDIX_hydrolase_dom"/>
</dbReference>
<dbReference type="InterPro" id="IPR036388">
    <property type="entry name" value="WH-like_DNA-bd_sf"/>
</dbReference>
<evidence type="ECO:0000259" key="1">
    <source>
        <dbReference type="Pfam" id="PF00293"/>
    </source>
</evidence>
<dbReference type="Pfam" id="PF21906">
    <property type="entry name" value="WHD_NrtR"/>
    <property type="match status" value="1"/>
</dbReference>
<dbReference type="RefSeq" id="WP_146354329.1">
    <property type="nucleotide sequence ID" value="NZ_VOIR01000011.1"/>
</dbReference>
<dbReference type="InterPro" id="IPR015797">
    <property type="entry name" value="NUDIX_hydrolase-like_dom_sf"/>
</dbReference>
<sequence length="210" mass="23013">MAATDRKPKTLAHYPRPSVAVDTAVLTVADGQLCVGVLRDPRSARLRLPGTFLHEGETLADAVRRSLREKAGIEGVEPAQLHVFDAPGRDSRGWVLSVAHVAVVPATGLRELQPRAVTEAMGLDFDHDEIVRLAVSLLRADYAEHPDPARLLPEPFTVTALREVHDAVAGERLLPDSFRRRMLPMLRRTGELQRGGVGKPAALYRRTTTS</sequence>
<dbReference type="PANTHER" id="PTHR43736">
    <property type="entry name" value="ADP-RIBOSE PYROPHOSPHATASE"/>
    <property type="match status" value="1"/>
</dbReference>
<keyword evidence="3" id="KW-0378">Hydrolase</keyword>
<keyword evidence="4" id="KW-1185">Reference proteome</keyword>
<feature type="domain" description="NrtR DNA-binding winged helix" evidence="2">
    <location>
        <begin position="149"/>
        <end position="205"/>
    </location>
</feature>
<dbReference type="Gene3D" id="1.10.10.10">
    <property type="entry name" value="Winged helix-like DNA-binding domain superfamily/Winged helix DNA-binding domain"/>
    <property type="match status" value="1"/>
</dbReference>
<dbReference type="Gene3D" id="3.90.79.10">
    <property type="entry name" value="Nucleoside Triphosphate Pyrophosphohydrolase"/>
    <property type="match status" value="1"/>
</dbReference>
<accession>A0A5M8QIV3</accession>
<dbReference type="SUPFAM" id="SSF46785">
    <property type="entry name" value="Winged helix' DNA-binding domain"/>
    <property type="match status" value="1"/>
</dbReference>
<feature type="domain" description="Nudix hydrolase" evidence="1">
    <location>
        <begin position="25"/>
        <end position="113"/>
    </location>
</feature>
<name>A0A5M8QIV3_9MICO</name>
<protein>
    <submittedName>
        <fullName evidence="3">NUDIX hydrolase</fullName>
    </submittedName>
</protein>
<dbReference type="CDD" id="cd18873">
    <property type="entry name" value="NUDIX_NadM_like"/>
    <property type="match status" value="1"/>
</dbReference>
<dbReference type="OrthoDB" id="9786141at2"/>
<dbReference type="Proteomes" id="UP000323221">
    <property type="component" value="Unassembled WGS sequence"/>
</dbReference>
<evidence type="ECO:0000313" key="4">
    <source>
        <dbReference type="Proteomes" id="UP000323221"/>
    </source>
</evidence>
<dbReference type="AlphaFoldDB" id="A0A5M8QIV3"/>
<dbReference type="InterPro" id="IPR036390">
    <property type="entry name" value="WH_DNA-bd_sf"/>
</dbReference>
<evidence type="ECO:0000313" key="3">
    <source>
        <dbReference type="EMBL" id="KAA6435955.1"/>
    </source>
</evidence>
<gene>
    <name evidence="3" type="ORF">FQ330_00530</name>
</gene>
<reference evidence="3 4" key="1">
    <citation type="submission" date="2019-08" db="EMBL/GenBank/DDBJ databases">
        <title>Agrococcus lahaulensis sp. nov., isolated from a cold desert of the Indian Himalayas.</title>
        <authorList>
            <person name="Qu J.H."/>
        </authorList>
    </citation>
    <scope>NUCLEOTIDE SEQUENCE [LARGE SCALE GENOMIC DNA]</scope>
    <source>
        <strain evidence="3 4">NS18</strain>
    </source>
</reference>
<comment type="caution">
    <text evidence="3">The sequence shown here is derived from an EMBL/GenBank/DDBJ whole genome shotgun (WGS) entry which is preliminary data.</text>
</comment>
<dbReference type="InterPro" id="IPR054105">
    <property type="entry name" value="WHD_NrtR"/>
</dbReference>
<evidence type="ECO:0000259" key="2">
    <source>
        <dbReference type="Pfam" id="PF21906"/>
    </source>
</evidence>
<proteinExistence type="predicted"/>
<dbReference type="EMBL" id="VOIR01000011">
    <property type="protein sequence ID" value="KAA6435955.1"/>
    <property type="molecule type" value="Genomic_DNA"/>
</dbReference>
<dbReference type="PANTHER" id="PTHR43736:SF4">
    <property type="entry name" value="SLR1690 PROTEIN"/>
    <property type="match status" value="1"/>
</dbReference>